<name>A0ABT8H606_9ACTN</name>
<proteinExistence type="predicted"/>
<dbReference type="SUPFAM" id="SSF53098">
    <property type="entry name" value="Ribonuclease H-like"/>
    <property type="match status" value="1"/>
</dbReference>
<dbReference type="PANTHER" id="PTHR46889:SF4">
    <property type="entry name" value="TRANSPOSASE INSO FOR INSERTION SEQUENCE ELEMENT IS911B-RELATED"/>
    <property type="match status" value="1"/>
</dbReference>
<organism evidence="4 5">
    <name type="scientific">Dietzia maris</name>
    <dbReference type="NCBI Taxonomy" id="37915"/>
    <lineage>
        <taxon>Bacteria</taxon>
        <taxon>Bacillati</taxon>
        <taxon>Actinomycetota</taxon>
        <taxon>Actinomycetes</taxon>
        <taxon>Mycobacteriales</taxon>
        <taxon>Dietziaceae</taxon>
        <taxon>Dietzia</taxon>
    </lineage>
</organism>
<feature type="compositionally biased region" description="Basic and acidic residues" evidence="2">
    <location>
        <begin position="1"/>
        <end position="12"/>
    </location>
</feature>
<dbReference type="Pfam" id="PF13276">
    <property type="entry name" value="HTH_21"/>
    <property type="match status" value="1"/>
</dbReference>
<dbReference type="PROSITE" id="PS50994">
    <property type="entry name" value="INTEGRASE"/>
    <property type="match status" value="1"/>
</dbReference>
<dbReference type="InterPro" id="IPR001584">
    <property type="entry name" value="Integrase_cat-core"/>
</dbReference>
<dbReference type="InterPro" id="IPR048020">
    <property type="entry name" value="Transpos_IS3"/>
</dbReference>
<dbReference type="InterPro" id="IPR036397">
    <property type="entry name" value="RNaseH_sf"/>
</dbReference>
<evidence type="ECO:0000313" key="4">
    <source>
        <dbReference type="EMBL" id="MDN4507888.1"/>
    </source>
</evidence>
<comment type="caution">
    <text evidence="4">The sequence shown here is derived from an EMBL/GenBank/DDBJ whole genome shotgun (WGS) entry which is preliminary data.</text>
</comment>
<evidence type="ECO:0000256" key="2">
    <source>
        <dbReference type="SAM" id="MobiDB-lite"/>
    </source>
</evidence>
<evidence type="ECO:0000313" key="5">
    <source>
        <dbReference type="Proteomes" id="UP001172702"/>
    </source>
</evidence>
<dbReference type="Gene3D" id="3.30.420.10">
    <property type="entry name" value="Ribonuclease H-like superfamily/Ribonuclease H"/>
    <property type="match status" value="1"/>
</dbReference>
<feature type="non-terminal residue" evidence="4">
    <location>
        <position position="1"/>
    </location>
</feature>
<dbReference type="InterPro" id="IPR025948">
    <property type="entry name" value="HTH-like_dom"/>
</dbReference>
<dbReference type="NCBIfam" id="NF033516">
    <property type="entry name" value="transpos_IS3"/>
    <property type="match status" value="1"/>
</dbReference>
<evidence type="ECO:0000259" key="3">
    <source>
        <dbReference type="PROSITE" id="PS50994"/>
    </source>
</evidence>
<dbReference type="InterPro" id="IPR050900">
    <property type="entry name" value="Transposase_IS3/IS150/IS904"/>
</dbReference>
<dbReference type="Proteomes" id="UP001172702">
    <property type="component" value="Unassembled WGS sequence"/>
</dbReference>
<keyword evidence="5" id="KW-1185">Reference proteome</keyword>
<dbReference type="Pfam" id="PF13333">
    <property type="entry name" value="rve_2"/>
    <property type="match status" value="1"/>
</dbReference>
<dbReference type="Pfam" id="PF00665">
    <property type="entry name" value="rve"/>
    <property type="match status" value="1"/>
</dbReference>
<comment type="function">
    <text evidence="1">Involved in the transposition of the insertion sequence.</text>
</comment>
<feature type="domain" description="Integrase catalytic" evidence="3">
    <location>
        <begin position="138"/>
        <end position="317"/>
    </location>
</feature>
<feature type="region of interest" description="Disordered" evidence="2">
    <location>
        <begin position="1"/>
        <end position="23"/>
    </location>
</feature>
<gene>
    <name evidence="4" type="ORF">QYF62_17860</name>
</gene>
<dbReference type="InterPro" id="IPR012337">
    <property type="entry name" value="RNaseH-like_sf"/>
</dbReference>
<dbReference type="EMBL" id="JAUHTB010000073">
    <property type="protein sequence ID" value="MDN4507888.1"/>
    <property type="molecule type" value="Genomic_DNA"/>
</dbReference>
<evidence type="ECO:0000256" key="1">
    <source>
        <dbReference type="ARBA" id="ARBA00002286"/>
    </source>
</evidence>
<dbReference type="RefSeq" id="WP_301163215.1">
    <property type="nucleotide sequence ID" value="NZ_JAUHTB010000073.1"/>
</dbReference>
<accession>A0ABT8H606</accession>
<reference evidence="4 5" key="1">
    <citation type="submission" date="2023-07" db="EMBL/GenBank/DDBJ databases">
        <title>Strategy for survival of the halotoleranting strain Dietzia MX2 from the Yakshinskoe mineral salts deposit.</title>
        <authorList>
            <person name="Kharitonova M.A."/>
            <person name="Kupriyanova-Ashina F.G."/>
            <person name="Shakirov T.R."/>
            <person name="Vafina M.S."/>
            <person name="Ilinskaya O.N."/>
        </authorList>
    </citation>
    <scope>NUCLEOTIDE SEQUENCE [LARGE SCALE GENOMIC DNA]</scope>
    <source>
        <strain evidence="4 5">MX2</strain>
    </source>
</reference>
<sequence>TRAPSRRSEARPDGGGVRKKSSDLVRERPAVKFAAIADWAESDSYPVTFMCAQLGVSTSGYYKWRGKSRSARDLRDDELTALIEYHYEHLNGRPGVRRMRAELAAGGHRVSHKRVWRLMKVAGLEGRHPKAWKRTTVAGDSPVGAPDLIGRDFTAAEANTKWCGDITYVRTWNGWAYLATVIDLHSRMVVGWAVADHMRTELVTDALDMAIARRRPPGKVIFHSDRGTQYTSTDFDKYCTKNNIRRSLGRTGICFDNAVAESFFASYKKELIHTRPWPTLKALKKSTFTWIEEYYNRARRHSTLGYLTPAEFELGFRDIYELAA</sequence>
<dbReference type="PANTHER" id="PTHR46889">
    <property type="entry name" value="TRANSPOSASE INSF FOR INSERTION SEQUENCE IS3B-RELATED"/>
    <property type="match status" value="1"/>
</dbReference>
<protein>
    <submittedName>
        <fullName evidence="4">IS3 family transposase</fullName>
    </submittedName>
</protein>